<reference evidence="2 6" key="2">
    <citation type="submission" date="2019-07" db="EMBL/GenBank/DDBJ databases">
        <title>Whole genome shotgun sequence of Clostridium butyricum NBRC 3858.</title>
        <authorList>
            <person name="Hosoyama A."/>
            <person name="Uohara A."/>
            <person name="Ohji S."/>
            <person name="Ichikawa N."/>
        </authorList>
    </citation>
    <scope>NUCLEOTIDE SEQUENCE [LARGE SCALE GENOMIC DNA]</scope>
    <source>
        <strain evidence="2 6">NBRC 3858</strain>
    </source>
</reference>
<dbReference type="Gene3D" id="1.20.1440.50">
    <property type="entry name" value="Ta0600-like"/>
    <property type="match status" value="1"/>
</dbReference>
<dbReference type="KEGG" id="cbut:ATN24_00075"/>
<dbReference type="Proteomes" id="UP000474042">
    <property type="component" value="Unassembled WGS sequence"/>
</dbReference>
<accession>A0A2S7FEP2</accession>
<dbReference type="GO" id="GO:0030153">
    <property type="term" value="P:bacteriocin immunity"/>
    <property type="evidence" value="ECO:0007669"/>
    <property type="project" value="UniProtKB-KW"/>
</dbReference>
<dbReference type="EMBL" id="BKBC01000022">
    <property type="protein sequence ID" value="GEQ21413.1"/>
    <property type="molecule type" value="Genomic_DNA"/>
</dbReference>
<evidence type="ECO:0000313" key="6">
    <source>
        <dbReference type="Proteomes" id="UP000321089"/>
    </source>
</evidence>
<keyword evidence="1" id="KW-0079">Bacteriocin immunity</keyword>
<dbReference type="Pfam" id="PF08951">
    <property type="entry name" value="EntA_Immun"/>
    <property type="match status" value="1"/>
</dbReference>
<organism evidence="4 5">
    <name type="scientific">Clostridium butyricum</name>
    <dbReference type="NCBI Taxonomy" id="1492"/>
    <lineage>
        <taxon>Bacteria</taxon>
        <taxon>Bacillati</taxon>
        <taxon>Bacillota</taxon>
        <taxon>Clostridia</taxon>
        <taxon>Eubacteriales</taxon>
        <taxon>Clostridiaceae</taxon>
        <taxon>Clostridium</taxon>
    </lineage>
</organism>
<evidence type="ECO:0000313" key="5">
    <source>
        <dbReference type="Proteomes" id="UP000238081"/>
    </source>
</evidence>
<gene>
    <name evidence="4" type="ORF">AWN73_07280</name>
    <name evidence="2" type="ORF">CBU02nite_19190</name>
    <name evidence="3" type="ORF">GND98_007255</name>
</gene>
<dbReference type="EMBL" id="LRDH01000013">
    <property type="protein sequence ID" value="PPV17550.1"/>
    <property type="molecule type" value="Genomic_DNA"/>
</dbReference>
<evidence type="ECO:0000313" key="4">
    <source>
        <dbReference type="EMBL" id="PPV17550.1"/>
    </source>
</evidence>
<evidence type="ECO:0000256" key="1">
    <source>
        <dbReference type="ARBA" id="ARBA00023025"/>
    </source>
</evidence>
<reference evidence="4 5" key="1">
    <citation type="submission" date="2016-01" db="EMBL/GenBank/DDBJ databases">
        <title>Characterization of the Clostridium difficile lineages that are prevalent in Hong Kong and China.</title>
        <authorList>
            <person name="Kwok J.S.-L."/>
            <person name="Lam W.-Y."/>
            <person name="Ip M."/>
            <person name="Chan T.-F."/>
            <person name="Hawkey P.M."/>
            <person name="Tsui S.K.-W."/>
        </authorList>
    </citation>
    <scope>NUCLEOTIDE SEQUENCE [LARGE SCALE GENOMIC DNA]</scope>
    <source>
        <strain evidence="4 5">300064</strain>
    </source>
</reference>
<dbReference type="OrthoDB" id="1925677at2"/>
<comment type="caution">
    <text evidence="4">The sequence shown here is derived from an EMBL/GenBank/DDBJ whole genome shotgun (WGS) entry which is preliminary data.</text>
</comment>
<dbReference type="EMBL" id="WOFV02000016">
    <property type="protein sequence ID" value="NAS17673.1"/>
    <property type="molecule type" value="Genomic_DNA"/>
</dbReference>
<evidence type="ECO:0000313" key="7">
    <source>
        <dbReference type="Proteomes" id="UP000474042"/>
    </source>
</evidence>
<dbReference type="InterPro" id="IPR023130">
    <property type="entry name" value="Ta0600-like_sf"/>
</dbReference>
<sequence>MNKKYQNLLKELQNTLDDPKVKINQELTNVLISYKYKLENGEEYRLVCTKLTHIIASYVREHNFKAPESVLKLYNYLANGDAQYRGLASFITWF</sequence>
<dbReference type="InterPro" id="IPR015046">
    <property type="entry name" value="LciA_Immunity-like"/>
</dbReference>
<dbReference type="AlphaFoldDB" id="A0A2S7FEP2"/>
<dbReference type="Proteomes" id="UP000321089">
    <property type="component" value="Unassembled WGS sequence"/>
</dbReference>
<protein>
    <submittedName>
        <fullName evidence="3">Bacteriocin immunity protein</fullName>
    </submittedName>
</protein>
<reference evidence="3 7" key="3">
    <citation type="submission" date="2020-01" db="EMBL/GenBank/DDBJ databases">
        <title>Genome sequence of a 1,3-propanediol producer, Clostridium butyricum S3.</title>
        <authorList>
            <person name="Zhou J."/>
        </authorList>
    </citation>
    <scope>NUCLEOTIDE SEQUENCE [LARGE SCALE GENOMIC DNA]</scope>
    <source>
        <strain evidence="3 7">S3</strain>
    </source>
</reference>
<name>A0A2S7FEP2_CLOBU</name>
<evidence type="ECO:0000313" key="2">
    <source>
        <dbReference type="EMBL" id="GEQ21413.1"/>
    </source>
</evidence>
<dbReference type="RefSeq" id="WP_002582503.1">
    <property type="nucleotide sequence ID" value="NZ_BKBC01000022.1"/>
</dbReference>
<dbReference type="Proteomes" id="UP000238081">
    <property type="component" value="Unassembled WGS sequence"/>
</dbReference>
<proteinExistence type="predicted"/>
<evidence type="ECO:0000313" key="3">
    <source>
        <dbReference type="EMBL" id="NAS17673.1"/>
    </source>
</evidence>
<dbReference type="SUPFAM" id="SSF109797">
    <property type="entry name" value="Bacteriocin immunity protein-like"/>
    <property type="match status" value="1"/>
</dbReference>